<protein>
    <recommendedName>
        <fullName evidence="2">Ribosomal silencing factor RsfS</fullName>
    </recommendedName>
</protein>
<evidence type="ECO:0000256" key="3">
    <source>
        <dbReference type="SAM" id="MobiDB-lite"/>
    </source>
</evidence>
<evidence type="ECO:0000256" key="1">
    <source>
        <dbReference type="ARBA" id="ARBA00010574"/>
    </source>
</evidence>
<dbReference type="GO" id="GO:0017148">
    <property type="term" value="P:negative regulation of translation"/>
    <property type="evidence" value="ECO:0007669"/>
    <property type="project" value="UniProtKB-UniRule"/>
</dbReference>
<sequence>MEWAGRRWQQAKPARQTAHRKPTLRQGSGCPPAALRLIPPPPGARLTRQDRCRGRPARRACLSKRRSAQEVLATADLARLCGTLALEKKAGHVLLLDLRAFPLNTDCFLIASGRTEPHVRAIADWIVDELARRHGISPWHIEGRTFGRWVLLDYVDWVVHVFHRETREYYLLERLWDDAPREALGGEEDAGEDLPGGGSQEDDALEGEGGEREAMGAAGRGSAKPGPSSPGGGVPDDPDLPADDAWPADDGDLR</sequence>
<evidence type="ECO:0000313" key="5">
    <source>
        <dbReference type="Proteomes" id="UP000748308"/>
    </source>
</evidence>
<proteinExistence type="inferred from homology"/>
<dbReference type="InterPro" id="IPR004394">
    <property type="entry name" value="Iojap/RsfS/C7orf30"/>
</dbReference>
<name>A0A938BPI3_UNCEI</name>
<comment type="caution">
    <text evidence="4">The sequence shown here is derived from an EMBL/GenBank/DDBJ whole genome shotgun (WGS) entry which is preliminary data.</text>
</comment>
<gene>
    <name evidence="2 4" type="primary">rsfS</name>
    <name evidence="4" type="ORF">FJY75_10985</name>
</gene>
<dbReference type="AlphaFoldDB" id="A0A938BPI3"/>
<evidence type="ECO:0000313" key="4">
    <source>
        <dbReference type="EMBL" id="MBM3318363.1"/>
    </source>
</evidence>
<keyword evidence="2" id="KW-0810">Translation regulation</keyword>
<dbReference type="Gene3D" id="3.30.460.10">
    <property type="entry name" value="Beta Polymerase, domain 2"/>
    <property type="match status" value="1"/>
</dbReference>
<dbReference type="NCBIfam" id="TIGR00090">
    <property type="entry name" value="rsfS_iojap_ybeB"/>
    <property type="match status" value="1"/>
</dbReference>
<feature type="region of interest" description="Disordered" evidence="3">
    <location>
        <begin position="183"/>
        <end position="254"/>
    </location>
</feature>
<organism evidence="4 5">
    <name type="scientific">Eiseniibacteriota bacterium</name>
    <dbReference type="NCBI Taxonomy" id="2212470"/>
    <lineage>
        <taxon>Bacteria</taxon>
        <taxon>Candidatus Eiseniibacteriota</taxon>
    </lineage>
</organism>
<comment type="subcellular location">
    <subcellularLocation>
        <location evidence="2">Cytoplasm</location>
    </subcellularLocation>
</comment>
<dbReference type="SUPFAM" id="SSF81301">
    <property type="entry name" value="Nucleotidyltransferase"/>
    <property type="match status" value="1"/>
</dbReference>
<dbReference type="GO" id="GO:0042256">
    <property type="term" value="P:cytosolic ribosome assembly"/>
    <property type="evidence" value="ECO:0007669"/>
    <property type="project" value="UniProtKB-UniRule"/>
</dbReference>
<feature type="compositionally biased region" description="Low complexity" evidence="3">
    <location>
        <begin position="215"/>
        <end position="226"/>
    </location>
</feature>
<dbReference type="Proteomes" id="UP000748308">
    <property type="component" value="Unassembled WGS sequence"/>
</dbReference>
<dbReference type="GO" id="GO:0043023">
    <property type="term" value="F:ribosomal large subunit binding"/>
    <property type="evidence" value="ECO:0007669"/>
    <property type="project" value="TreeGrafter"/>
</dbReference>
<dbReference type="EMBL" id="VGIY01000334">
    <property type="protein sequence ID" value="MBM3318363.1"/>
    <property type="molecule type" value="Genomic_DNA"/>
</dbReference>
<dbReference type="HAMAP" id="MF_01477">
    <property type="entry name" value="Iojap_RsfS"/>
    <property type="match status" value="1"/>
</dbReference>
<dbReference type="GO" id="GO:0005737">
    <property type="term" value="C:cytoplasm"/>
    <property type="evidence" value="ECO:0007669"/>
    <property type="project" value="UniProtKB-SubCell"/>
</dbReference>
<dbReference type="InterPro" id="IPR043519">
    <property type="entry name" value="NT_sf"/>
</dbReference>
<evidence type="ECO:0000256" key="2">
    <source>
        <dbReference type="HAMAP-Rule" id="MF_01477"/>
    </source>
</evidence>
<feature type="region of interest" description="Disordered" evidence="3">
    <location>
        <begin position="1"/>
        <end position="49"/>
    </location>
</feature>
<feature type="compositionally biased region" description="Acidic residues" evidence="3">
    <location>
        <begin position="236"/>
        <end position="254"/>
    </location>
</feature>
<keyword evidence="2" id="KW-0963">Cytoplasm</keyword>
<keyword evidence="2" id="KW-0678">Repressor</keyword>
<comment type="similarity">
    <text evidence="1 2">Belongs to the Iojap/RsfS family.</text>
</comment>
<reference evidence="4" key="1">
    <citation type="submission" date="2019-03" db="EMBL/GenBank/DDBJ databases">
        <title>Lake Tanganyika Metagenome-Assembled Genomes (MAGs).</title>
        <authorList>
            <person name="Tran P."/>
        </authorList>
    </citation>
    <scope>NUCLEOTIDE SEQUENCE</scope>
    <source>
        <strain evidence="4">M_DeepCast_400m_m2_100</strain>
    </source>
</reference>
<comment type="function">
    <text evidence="2">Functions as a ribosomal silencing factor. Interacts with ribosomal protein uL14 (rplN), blocking formation of intersubunit bridge B8. Prevents association of the 30S and 50S ribosomal subunits and the formation of functional ribosomes, thus repressing translation.</text>
</comment>
<accession>A0A938BPI3</accession>
<dbReference type="PANTHER" id="PTHR21043">
    <property type="entry name" value="IOJAP SUPERFAMILY ORTHOLOG"/>
    <property type="match status" value="1"/>
</dbReference>
<dbReference type="GO" id="GO:0090071">
    <property type="term" value="P:negative regulation of ribosome biogenesis"/>
    <property type="evidence" value="ECO:0007669"/>
    <property type="project" value="UniProtKB-UniRule"/>
</dbReference>
<dbReference type="Pfam" id="PF02410">
    <property type="entry name" value="RsfS"/>
    <property type="match status" value="1"/>
</dbReference>
<dbReference type="PANTHER" id="PTHR21043:SF0">
    <property type="entry name" value="MITOCHONDRIAL ASSEMBLY OF RIBOSOMAL LARGE SUBUNIT PROTEIN 1"/>
    <property type="match status" value="1"/>
</dbReference>
<comment type="subunit">
    <text evidence="2">Interacts with ribosomal protein uL14 (rplN).</text>
</comment>